<dbReference type="AlphaFoldDB" id="A0A1F7U9U3"/>
<gene>
    <name evidence="1" type="ORF">A3C96_01760</name>
</gene>
<accession>A0A1F7U9U3</accession>
<dbReference type="EMBL" id="MGEA01000014">
    <property type="protein sequence ID" value="OGL74568.1"/>
    <property type="molecule type" value="Genomic_DNA"/>
</dbReference>
<name>A0A1F7U9U3_9BACT</name>
<protein>
    <submittedName>
        <fullName evidence="1">Uncharacterized protein</fullName>
    </submittedName>
</protein>
<organism evidence="1 2">
    <name type="scientific">Candidatus Uhrbacteria bacterium RIFCSPHIGHO2_02_FULL_60_10</name>
    <dbReference type="NCBI Taxonomy" id="1802392"/>
    <lineage>
        <taxon>Bacteria</taxon>
        <taxon>Candidatus Uhriibacteriota</taxon>
    </lineage>
</organism>
<dbReference type="Proteomes" id="UP000177088">
    <property type="component" value="Unassembled WGS sequence"/>
</dbReference>
<evidence type="ECO:0000313" key="1">
    <source>
        <dbReference type="EMBL" id="OGL74568.1"/>
    </source>
</evidence>
<sequence>MEAQPLLRQELNERHERLTGDTLENQEWFVRWLDQLDVHRQPVYERFCRHCFGRLETVDADGVRRECADCGGTGFEIGPTYCACGEVLPHPPRNECPTPPDAP</sequence>
<reference evidence="1 2" key="1">
    <citation type="journal article" date="2016" name="Nat. Commun.">
        <title>Thousands of microbial genomes shed light on interconnected biogeochemical processes in an aquifer system.</title>
        <authorList>
            <person name="Anantharaman K."/>
            <person name="Brown C.T."/>
            <person name="Hug L.A."/>
            <person name="Sharon I."/>
            <person name="Castelle C.J."/>
            <person name="Probst A.J."/>
            <person name="Thomas B.C."/>
            <person name="Singh A."/>
            <person name="Wilkins M.J."/>
            <person name="Karaoz U."/>
            <person name="Brodie E.L."/>
            <person name="Williams K.H."/>
            <person name="Hubbard S.S."/>
            <person name="Banfield J.F."/>
        </authorList>
    </citation>
    <scope>NUCLEOTIDE SEQUENCE [LARGE SCALE GENOMIC DNA]</scope>
</reference>
<comment type="caution">
    <text evidence="1">The sequence shown here is derived from an EMBL/GenBank/DDBJ whole genome shotgun (WGS) entry which is preliminary data.</text>
</comment>
<proteinExistence type="predicted"/>
<evidence type="ECO:0000313" key="2">
    <source>
        <dbReference type="Proteomes" id="UP000177088"/>
    </source>
</evidence>